<organism evidence="2 3">
    <name type="scientific">Marchantia polymorpha subsp. ruderalis</name>
    <dbReference type="NCBI Taxonomy" id="1480154"/>
    <lineage>
        <taxon>Eukaryota</taxon>
        <taxon>Viridiplantae</taxon>
        <taxon>Streptophyta</taxon>
        <taxon>Embryophyta</taxon>
        <taxon>Marchantiophyta</taxon>
        <taxon>Marchantiopsida</taxon>
        <taxon>Marchantiidae</taxon>
        <taxon>Marchantiales</taxon>
        <taxon>Marchantiaceae</taxon>
        <taxon>Marchantia</taxon>
    </lineage>
</organism>
<proteinExistence type="predicted"/>
<accession>A0A176WQ70</accession>
<gene>
    <name evidence="2" type="ORF">AXG93_392s1030</name>
</gene>
<feature type="compositionally biased region" description="Low complexity" evidence="1">
    <location>
        <begin position="155"/>
        <end position="166"/>
    </location>
</feature>
<comment type="caution">
    <text evidence="2">The sequence shown here is derived from an EMBL/GenBank/DDBJ whole genome shotgun (WGS) entry which is preliminary data.</text>
</comment>
<dbReference type="EMBL" id="LVLJ01000203">
    <property type="protein sequence ID" value="OAE35257.1"/>
    <property type="molecule type" value="Genomic_DNA"/>
</dbReference>
<dbReference type="Proteomes" id="UP000077202">
    <property type="component" value="Unassembled WGS sequence"/>
</dbReference>
<evidence type="ECO:0000256" key="1">
    <source>
        <dbReference type="SAM" id="MobiDB-lite"/>
    </source>
</evidence>
<keyword evidence="3" id="KW-1185">Reference proteome</keyword>
<sequence length="166" mass="17943">MTQTLSQQRCFMPTCAAGRRSSRQLRSTMQKLSECWLLAAARCGAVGVGVGVGTGRPIAKPPAPAAAPAAPAAAGERPGRKYRRLEDTERYDQCGVLTIRIFRRESATLQIPTKRLAGRGLIIRSLRLRLAPLTAIQFTLPSPLDDPSEKPSMHRAGLALRGAQRA</sequence>
<reference evidence="2" key="1">
    <citation type="submission" date="2016-03" db="EMBL/GenBank/DDBJ databases">
        <title>Mechanisms controlling the formation of the plant cell surface in tip-growing cells are functionally conserved among land plants.</title>
        <authorList>
            <person name="Honkanen S."/>
            <person name="Jones V.A."/>
            <person name="Morieri G."/>
            <person name="Champion C."/>
            <person name="Hetherington A.J."/>
            <person name="Kelly S."/>
            <person name="Saint-Marcoux D."/>
            <person name="Proust H."/>
            <person name="Prescott H."/>
            <person name="Dolan L."/>
        </authorList>
    </citation>
    <scope>NUCLEOTIDE SEQUENCE [LARGE SCALE GENOMIC DNA]</scope>
    <source>
        <tissue evidence="2">Whole gametophyte</tissue>
    </source>
</reference>
<evidence type="ECO:0000313" key="3">
    <source>
        <dbReference type="Proteomes" id="UP000077202"/>
    </source>
</evidence>
<dbReference type="AlphaFoldDB" id="A0A176WQ70"/>
<evidence type="ECO:0000313" key="2">
    <source>
        <dbReference type="EMBL" id="OAE35257.1"/>
    </source>
</evidence>
<protein>
    <submittedName>
        <fullName evidence="2">Uncharacterized protein</fullName>
    </submittedName>
</protein>
<feature type="region of interest" description="Disordered" evidence="1">
    <location>
        <begin position="143"/>
        <end position="166"/>
    </location>
</feature>
<name>A0A176WQ70_MARPO</name>